<accession>A0ABN4JHY4</accession>
<reference evidence="2" key="1">
    <citation type="submission" date="2015-12" db="EMBL/GenBank/DDBJ databases">
        <title>Complete genome sequence of Pandoraea norimbergensis DSM 11628.</title>
        <authorList>
            <person name="Ee R."/>
            <person name="Lim Y.-L."/>
            <person name="Yong D."/>
            <person name="Yin W.-F."/>
            <person name="Chan K.-G."/>
        </authorList>
    </citation>
    <scope>NUCLEOTIDE SEQUENCE [LARGE SCALE GENOMIC DNA]</scope>
    <source>
        <strain evidence="2">DSM 11628</strain>
    </source>
</reference>
<gene>
    <name evidence="1" type="ORF">AT302_13030</name>
</gene>
<proteinExistence type="predicted"/>
<name>A0ABN4JHY4_9BURK</name>
<dbReference type="EMBL" id="CP013480">
    <property type="protein sequence ID" value="ALS60565.1"/>
    <property type="molecule type" value="Genomic_DNA"/>
</dbReference>
<keyword evidence="2" id="KW-1185">Reference proteome</keyword>
<sequence>MGAEIADEIFGDMLGGGGCVQFEQGDLQVRVGWLRVGGEGLIVTARVDEGTVGEVRFWCDAQQWSEWLGPWLPVPSFEALPQAWHDIAASLTLAANAANAAYATNATNAANAANAANAGGYGGGYGGGTWPQATRLAPSTVDLAWRIGVVLHRDGRRLALAWIGGAASWLRERCEQAEMDSQPIDPAGLPQRECLLVCGWADISREQCDVLRAGDAVMLNRSTDVANGAYWVIDGEYALSYPGASSGRSASGNGVEVLRLNKTDVATAAPSSAHIFATLTTQPFPVPMLNAWRTGQLREEAVDFARAEPVLHMSHVTLLRDGVAWAVARLLRFETGQLAVCLECERDNGDTPHNIAQCPTNSGGDLMGVHPQTP</sequence>
<dbReference type="Proteomes" id="UP000060277">
    <property type="component" value="Chromosome"/>
</dbReference>
<organism evidence="1 2">
    <name type="scientific">Pandoraea norimbergensis</name>
    <dbReference type="NCBI Taxonomy" id="93219"/>
    <lineage>
        <taxon>Bacteria</taxon>
        <taxon>Pseudomonadati</taxon>
        <taxon>Pseudomonadota</taxon>
        <taxon>Betaproteobacteria</taxon>
        <taxon>Burkholderiales</taxon>
        <taxon>Burkholderiaceae</taxon>
        <taxon>Pandoraea</taxon>
    </lineage>
</organism>
<evidence type="ECO:0000313" key="1">
    <source>
        <dbReference type="EMBL" id="ALS60565.1"/>
    </source>
</evidence>
<protein>
    <submittedName>
        <fullName evidence="1">Uncharacterized protein</fullName>
    </submittedName>
</protein>
<evidence type="ECO:0000313" key="2">
    <source>
        <dbReference type="Proteomes" id="UP000060277"/>
    </source>
</evidence>